<dbReference type="Proteomes" id="UP000316778">
    <property type="component" value="Unassembled WGS sequence"/>
</dbReference>
<protein>
    <submittedName>
        <fullName evidence="2">HEPN domain-containing protein</fullName>
    </submittedName>
</protein>
<accession>A0A562TC71</accession>
<name>A0A562TC71_CHIJA</name>
<dbReference type="EMBL" id="VLLG01000002">
    <property type="protein sequence ID" value="TWI91151.1"/>
    <property type="molecule type" value="Genomic_DNA"/>
</dbReference>
<dbReference type="InterPro" id="IPR007842">
    <property type="entry name" value="HEPN_dom"/>
</dbReference>
<dbReference type="Pfam" id="PF05168">
    <property type="entry name" value="HEPN"/>
    <property type="match status" value="1"/>
</dbReference>
<comment type="caution">
    <text evidence="2">The sequence shown here is derived from an EMBL/GenBank/DDBJ whole genome shotgun (WGS) entry which is preliminary data.</text>
</comment>
<dbReference type="SUPFAM" id="SSF81593">
    <property type="entry name" value="Nucleotidyltransferase substrate binding subunit/domain"/>
    <property type="match status" value="1"/>
</dbReference>
<dbReference type="OrthoDB" id="1321649at2"/>
<organism evidence="2 3">
    <name type="scientific">Chitinophaga japonensis</name>
    <name type="common">Flexibacter japonensis</name>
    <dbReference type="NCBI Taxonomy" id="104662"/>
    <lineage>
        <taxon>Bacteria</taxon>
        <taxon>Pseudomonadati</taxon>
        <taxon>Bacteroidota</taxon>
        <taxon>Chitinophagia</taxon>
        <taxon>Chitinophagales</taxon>
        <taxon>Chitinophagaceae</taxon>
        <taxon>Chitinophaga</taxon>
    </lineage>
</organism>
<dbReference type="AlphaFoldDB" id="A0A562TC71"/>
<feature type="domain" description="HEPN" evidence="1">
    <location>
        <begin position="174"/>
        <end position="294"/>
    </location>
</feature>
<keyword evidence="3" id="KW-1185">Reference proteome</keyword>
<sequence length="300" mass="34360">MNIGGHNHRIEYTTNVFINAGADTAELRNWKEKIISIATQIPDKADALTPIIQLIVAAIAPAKIYMIKHDAIEGMEEEAFIDLLVVVSGKSNIPFKELEPVLEMAYLKDRRVCCSLHGESNVIEGLRTGHIFYSLHCIPENLVYDDKSAVYPIATPVAMQEMKTRIQQQFSLTFKKALDFNKSAIFLYEKTRSQIITFLLHQAVELTYRGILQCLNGYDKKTHEIRALKKHARRCAPQLNCFFPDNTEEEKRLLDILENAYLKARYEDQYPVPENDLSLLFRKVMQLQQAATKIIEEKTA</sequence>
<dbReference type="PROSITE" id="PS50910">
    <property type="entry name" value="HEPN"/>
    <property type="match status" value="1"/>
</dbReference>
<dbReference type="Gene3D" id="1.20.120.330">
    <property type="entry name" value="Nucleotidyltransferases domain 2"/>
    <property type="match status" value="1"/>
</dbReference>
<evidence type="ECO:0000313" key="3">
    <source>
        <dbReference type="Proteomes" id="UP000316778"/>
    </source>
</evidence>
<dbReference type="SMART" id="SM00748">
    <property type="entry name" value="HEPN"/>
    <property type="match status" value="1"/>
</dbReference>
<evidence type="ECO:0000259" key="1">
    <source>
        <dbReference type="PROSITE" id="PS50910"/>
    </source>
</evidence>
<proteinExistence type="predicted"/>
<evidence type="ECO:0000313" key="2">
    <source>
        <dbReference type="EMBL" id="TWI91151.1"/>
    </source>
</evidence>
<reference evidence="2 3" key="1">
    <citation type="journal article" date="2013" name="Stand. Genomic Sci.">
        <title>Genomic Encyclopedia of Type Strains, Phase I: The one thousand microbial genomes (KMG-I) project.</title>
        <authorList>
            <person name="Kyrpides N.C."/>
            <person name="Woyke T."/>
            <person name="Eisen J.A."/>
            <person name="Garrity G."/>
            <person name="Lilburn T.G."/>
            <person name="Beck B.J."/>
            <person name="Whitman W.B."/>
            <person name="Hugenholtz P."/>
            <person name="Klenk H.P."/>
        </authorList>
    </citation>
    <scope>NUCLEOTIDE SEQUENCE [LARGE SCALE GENOMIC DNA]</scope>
    <source>
        <strain evidence="2 3">DSM 13484</strain>
    </source>
</reference>
<gene>
    <name evidence="2" type="ORF">LX66_0513</name>
</gene>
<dbReference type="RefSeq" id="WP_145710315.1">
    <property type="nucleotide sequence ID" value="NZ_BAAAFY010000001.1"/>
</dbReference>